<accession>A0A1L7XED8</accession>
<protein>
    <submittedName>
        <fullName evidence="1">Uncharacterized protein</fullName>
    </submittedName>
</protein>
<dbReference type="Proteomes" id="UP000184330">
    <property type="component" value="Unassembled WGS sequence"/>
</dbReference>
<name>A0A1L7XED8_9HELO</name>
<sequence length="140" mass="15462">MDEQANEPGFSAENAIFNGRFIPLKRIPIEGPHPGFCLGSFPDIDVASTSEILIQPPLPIIQTAIPARVDYLKKILSKDFWNIQTRIIKDVRPDPVVAASYKFPNESDRDWKVPGQTVIVAALTPITSAEIDRLLGLSPI</sequence>
<evidence type="ECO:0000313" key="1">
    <source>
        <dbReference type="EMBL" id="CZR63391.1"/>
    </source>
</evidence>
<reference evidence="1 2" key="1">
    <citation type="submission" date="2016-03" db="EMBL/GenBank/DDBJ databases">
        <authorList>
            <person name="Ploux O."/>
        </authorList>
    </citation>
    <scope>NUCLEOTIDE SEQUENCE [LARGE SCALE GENOMIC DNA]</scope>
    <source>
        <strain evidence="1 2">UAMH 11012</strain>
    </source>
</reference>
<evidence type="ECO:0000313" key="2">
    <source>
        <dbReference type="Proteomes" id="UP000184330"/>
    </source>
</evidence>
<gene>
    <name evidence="1" type="ORF">PAC_13288</name>
</gene>
<dbReference type="EMBL" id="FJOG01000023">
    <property type="protein sequence ID" value="CZR63391.1"/>
    <property type="molecule type" value="Genomic_DNA"/>
</dbReference>
<keyword evidence="2" id="KW-1185">Reference proteome</keyword>
<proteinExistence type="predicted"/>
<dbReference type="AlphaFoldDB" id="A0A1L7XED8"/>
<organism evidence="1 2">
    <name type="scientific">Phialocephala subalpina</name>
    <dbReference type="NCBI Taxonomy" id="576137"/>
    <lineage>
        <taxon>Eukaryota</taxon>
        <taxon>Fungi</taxon>
        <taxon>Dikarya</taxon>
        <taxon>Ascomycota</taxon>
        <taxon>Pezizomycotina</taxon>
        <taxon>Leotiomycetes</taxon>
        <taxon>Helotiales</taxon>
        <taxon>Mollisiaceae</taxon>
        <taxon>Phialocephala</taxon>
        <taxon>Phialocephala fortinii species complex</taxon>
    </lineage>
</organism>